<evidence type="ECO:0000313" key="1">
    <source>
        <dbReference type="EMBL" id="KAL3612174.1"/>
    </source>
</evidence>
<name>A0ACC4D564_POPAL</name>
<gene>
    <name evidence="1" type="ORF">D5086_003194</name>
</gene>
<reference evidence="1 2" key="1">
    <citation type="journal article" date="2024" name="Plant Biotechnol. J.">
        <title>Genome and CRISPR/Cas9 system of a widespread forest tree (Populus alba) in the world.</title>
        <authorList>
            <person name="Liu Y.J."/>
            <person name="Jiang P.F."/>
            <person name="Han X.M."/>
            <person name="Li X.Y."/>
            <person name="Wang H.M."/>
            <person name="Wang Y.J."/>
            <person name="Wang X.X."/>
            <person name="Zeng Q.Y."/>
        </authorList>
    </citation>
    <scope>NUCLEOTIDE SEQUENCE [LARGE SCALE GENOMIC DNA]</scope>
    <source>
        <strain evidence="2">cv. PAL-ZL1</strain>
    </source>
</reference>
<comment type="caution">
    <text evidence="1">The sequence shown here is derived from an EMBL/GenBank/DDBJ whole genome shotgun (WGS) entry which is preliminary data.</text>
</comment>
<sequence length="81" mass="9015">MKSGTKNFDAEDEVGEGGFSFAYKVTACLMVPVKLYRCCVEGNQLMLGEGCKVLIETGLAYRAEKLPVMFPQIFKLFILII</sequence>
<evidence type="ECO:0000313" key="2">
    <source>
        <dbReference type="Proteomes" id="UP000309997"/>
    </source>
</evidence>
<organism evidence="1 2">
    <name type="scientific">Populus alba</name>
    <name type="common">White poplar</name>
    <dbReference type="NCBI Taxonomy" id="43335"/>
    <lineage>
        <taxon>Eukaryota</taxon>
        <taxon>Viridiplantae</taxon>
        <taxon>Streptophyta</taxon>
        <taxon>Embryophyta</taxon>
        <taxon>Tracheophyta</taxon>
        <taxon>Spermatophyta</taxon>
        <taxon>Magnoliopsida</taxon>
        <taxon>eudicotyledons</taxon>
        <taxon>Gunneridae</taxon>
        <taxon>Pentapetalae</taxon>
        <taxon>rosids</taxon>
        <taxon>fabids</taxon>
        <taxon>Malpighiales</taxon>
        <taxon>Salicaceae</taxon>
        <taxon>Saliceae</taxon>
        <taxon>Populus</taxon>
    </lineage>
</organism>
<proteinExistence type="predicted"/>
<keyword evidence="2" id="KW-1185">Reference proteome</keyword>
<protein>
    <submittedName>
        <fullName evidence="1">Uncharacterized protein</fullName>
    </submittedName>
</protein>
<dbReference type="EMBL" id="RCHU02000001">
    <property type="protein sequence ID" value="KAL3612174.1"/>
    <property type="molecule type" value="Genomic_DNA"/>
</dbReference>
<accession>A0ACC4D564</accession>
<dbReference type="Proteomes" id="UP000309997">
    <property type="component" value="Unassembled WGS sequence"/>
</dbReference>